<dbReference type="InterPro" id="IPR019421">
    <property type="entry name" value="7TM_GPCR_serpentine_rcpt_Srd"/>
</dbReference>
<dbReference type="PANTHER" id="PTHR22945:SF40">
    <property type="entry name" value="SERPENTINE RECEPTOR, CLASS D (DELTA)-RELATED"/>
    <property type="match status" value="1"/>
</dbReference>
<evidence type="ECO:0000313" key="8">
    <source>
        <dbReference type="Proteomes" id="UP001432027"/>
    </source>
</evidence>
<sequence>FQMVHFIEALLHISITCSSIFLNGLVLYATFLPSPKSTRSYAILMRTQALADMTSSIAFLATIQRTVPCEWSHILVQFGPCTLLGSTACYTFYALMIGAITVSETISIYFHIMLTCLQFSNVILCMGARFWILRFGPTTPQRTLIASVLGSFVPAVFVFV</sequence>
<feature type="non-terminal residue" evidence="7">
    <location>
        <position position="160"/>
    </location>
</feature>
<dbReference type="AlphaFoldDB" id="A0AAV5TFM8"/>
<dbReference type="EMBL" id="BTSX01000004">
    <property type="protein sequence ID" value="GMS93314.1"/>
    <property type="molecule type" value="Genomic_DNA"/>
</dbReference>
<reference evidence="7" key="1">
    <citation type="submission" date="2023-10" db="EMBL/GenBank/DDBJ databases">
        <title>Genome assembly of Pristionchus species.</title>
        <authorList>
            <person name="Yoshida K."/>
            <person name="Sommer R.J."/>
        </authorList>
    </citation>
    <scope>NUCLEOTIDE SEQUENCE</scope>
    <source>
        <strain evidence="7">RS0144</strain>
    </source>
</reference>
<name>A0AAV5TFM8_9BILA</name>
<accession>A0AAV5TFM8</accession>
<dbReference type="GO" id="GO:0016020">
    <property type="term" value="C:membrane"/>
    <property type="evidence" value="ECO:0007669"/>
    <property type="project" value="UniProtKB-SubCell"/>
</dbReference>
<keyword evidence="5 6" id="KW-0472">Membrane</keyword>
<evidence type="ECO:0000256" key="5">
    <source>
        <dbReference type="ARBA" id="ARBA00023136"/>
    </source>
</evidence>
<evidence type="ECO:0000256" key="6">
    <source>
        <dbReference type="SAM" id="Phobius"/>
    </source>
</evidence>
<gene>
    <name evidence="7" type="ORF">PENTCL1PPCAC_15489</name>
</gene>
<evidence type="ECO:0008006" key="9">
    <source>
        <dbReference type="Google" id="ProtNLM"/>
    </source>
</evidence>
<keyword evidence="4 6" id="KW-1133">Transmembrane helix</keyword>
<keyword evidence="3 6" id="KW-0812">Transmembrane</keyword>
<evidence type="ECO:0000256" key="4">
    <source>
        <dbReference type="ARBA" id="ARBA00022989"/>
    </source>
</evidence>
<evidence type="ECO:0000256" key="2">
    <source>
        <dbReference type="ARBA" id="ARBA00009166"/>
    </source>
</evidence>
<organism evidence="7 8">
    <name type="scientific">Pristionchus entomophagus</name>
    <dbReference type="NCBI Taxonomy" id="358040"/>
    <lineage>
        <taxon>Eukaryota</taxon>
        <taxon>Metazoa</taxon>
        <taxon>Ecdysozoa</taxon>
        <taxon>Nematoda</taxon>
        <taxon>Chromadorea</taxon>
        <taxon>Rhabditida</taxon>
        <taxon>Rhabditina</taxon>
        <taxon>Diplogasteromorpha</taxon>
        <taxon>Diplogasteroidea</taxon>
        <taxon>Neodiplogasteridae</taxon>
        <taxon>Pristionchus</taxon>
    </lineage>
</organism>
<dbReference type="Proteomes" id="UP001432027">
    <property type="component" value="Unassembled WGS sequence"/>
</dbReference>
<protein>
    <recommendedName>
        <fullName evidence="9">G protein-coupled receptor</fullName>
    </recommendedName>
</protein>
<comment type="caution">
    <text evidence="7">The sequence shown here is derived from an EMBL/GenBank/DDBJ whole genome shotgun (WGS) entry which is preliminary data.</text>
</comment>
<keyword evidence="8" id="KW-1185">Reference proteome</keyword>
<dbReference type="Pfam" id="PF10317">
    <property type="entry name" value="7TM_GPCR_Srd"/>
    <property type="match status" value="1"/>
</dbReference>
<evidence type="ECO:0000256" key="3">
    <source>
        <dbReference type="ARBA" id="ARBA00022692"/>
    </source>
</evidence>
<dbReference type="InterPro" id="IPR050920">
    <property type="entry name" value="Nematode_rcpt-like_delta"/>
</dbReference>
<feature type="non-terminal residue" evidence="7">
    <location>
        <position position="1"/>
    </location>
</feature>
<evidence type="ECO:0000313" key="7">
    <source>
        <dbReference type="EMBL" id="GMS93314.1"/>
    </source>
</evidence>
<comment type="subcellular location">
    <subcellularLocation>
        <location evidence="1">Membrane</location>
        <topology evidence="1">Multi-pass membrane protein</topology>
    </subcellularLocation>
</comment>
<feature type="transmembrane region" description="Helical" evidence="6">
    <location>
        <begin position="9"/>
        <end position="31"/>
    </location>
</feature>
<comment type="similarity">
    <text evidence="2">Belongs to the nematode receptor-like protein srd family.</text>
</comment>
<evidence type="ECO:0000256" key="1">
    <source>
        <dbReference type="ARBA" id="ARBA00004141"/>
    </source>
</evidence>
<dbReference type="PANTHER" id="PTHR22945">
    <property type="entry name" value="SERPENTINE RECEPTOR, CLASS D DELTA"/>
    <property type="match status" value="1"/>
</dbReference>
<proteinExistence type="inferred from homology"/>
<feature type="transmembrane region" description="Helical" evidence="6">
    <location>
        <begin position="75"/>
        <end position="102"/>
    </location>
</feature>
<feature type="transmembrane region" description="Helical" evidence="6">
    <location>
        <begin position="108"/>
        <end position="131"/>
    </location>
</feature>